<dbReference type="InterPro" id="IPR042272">
    <property type="entry name" value="ATP12_ATP_synth-F1-assembly_N"/>
</dbReference>
<accession>A0ABV8RMI2</accession>
<keyword evidence="3" id="KW-0143">Chaperone</keyword>
<dbReference type="Pfam" id="PF07542">
    <property type="entry name" value="ATP12"/>
    <property type="match status" value="1"/>
</dbReference>
<organism evidence="4 5">
    <name type="scientific">Novosphingobium tardum</name>
    <dbReference type="NCBI Taxonomy" id="1538021"/>
    <lineage>
        <taxon>Bacteria</taxon>
        <taxon>Pseudomonadati</taxon>
        <taxon>Pseudomonadota</taxon>
        <taxon>Alphaproteobacteria</taxon>
        <taxon>Sphingomonadales</taxon>
        <taxon>Sphingomonadaceae</taxon>
        <taxon>Novosphingobium</taxon>
    </lineage>
</organism>
<dbReference type="PANTHER" id="PTHR21013">
    <property type="entry name" value="ATP SYNTHASE MITOCHONDRIAL F1 COMPLEX ASSEMBLY FACTOR 2/ATP12 PROTEIN, MITOCHONDRIAL PRECURSOR"/>
    <property type="match status" value="1"/>
</dbReference>
<dbReference type="InterPro" id="IPR011419">
    <property type="entry name" value="ATP12_ATP_synth-F1-assembly"/>
</dbReference>
<gene>
    <name evidence="4" type="ORF">ACFO0A_05550</name>
</gene>
<evidence type="ECO:0000256" key="3">
    <source>
        <dbReference type="ARBA" id="ARBA00023186"/>
    </source>
</evidence>
<dbReference type="PANTHER" id="PTHR21013:SF10">
    <property type="entry name" value="ATP SYNTHASE MITOCHONDRIAL F1 COMPLEX ASSEMBLY FACTOR 2"/>
    <property type="match status" value="1"/>
</dbReference>
<keyword evidence="5" id="KW-1185">Reference proteome</keyword>
<dbReference type="Gene3D" id="3.30.2180.10">
    <property type="entry name" value="ATP12-like"/>
    <property type="match status" value="1"/>
</dbReference>
<dbReference type="Proteomes" id="UP001595828">
    <property type="component" value="Unassembled WGS sequence"/>
</dbReference>
<comment type="similarity">
    <text evidence="1">Belongs to the ATP12 family.</text>
</comment>
<reference evidence="5" key="1">
    <citation type="journal article" date="2019" name="Int. J. Syst. Evol. Microbiol.">
        <title>The Global Catalogue of Microorganisms (GCM) 10K type strain sequencing project: providing services to taxonomists for standard genome sequencing and annotation.</title>
        <authorList>
            <consortium name="The Broad Institute Genomics Platform"/>
            <consortium name="The Broad Institute Genome Sequencing Center for Infectious Disease"/>
            <person name="Wu L."/>
            <person name="Ma J."/>
        </authorList>
    </citation>
    <scope>NUCLEOTIDE SEQUENCE [LARGE SCALE GENOMIC DNA]</scope>
    <source>
        <strain evidence="5">CGMCC 1.12989</strain>
    </source>
</reference>
<name>A0ABV8RMI2_9SPHN</name>
<dbReference type="EMBL" id="JBHSDR010000003">
    <property type="protein sequence ID" value="MFC4294522.1"/>
    <property type="molecule type" value="Genomic_DNA"/>
</dbReference>
<keyword evidence="2" id="KW-0809">Transit peptide</keyword>
<evidence type="ECO:0000256" key="2">
    <source>
        <dbReference type="ARBA" id="ARBA00022946"/>
    </source>
</evidence>
<protein>
    <submittedName>
        <fullName evidence="4">ATP12 family chaperone protein</fullName>
    </submittedName>
</protein>
<evidence type="ECO:0000313" key="4">
    <source>
        <dbReference type="EMBL" id="MFC4294522.1"/>
    </source>
</evidence>
<dbReference type="RefSeq" id="WP_379537971.1">
    <property type="nucleotide sequence ID" value="NZ_JBHSDR010000003.1"/>
</dbReference>
<dbReference type="InterPro" id="IPR023335">
    <property type="entry name" value="ATP12_ortho_dom_sf"/>
</dbReference>
<sequence length="233" mass="25573">MKRFYKDVTVSAQGDGWQVELDGRPIRTAGRKPQVVPTIALADALAAEWRAQGETIQLAAFVFRDLADSAIDIVGGDREGSIADCLRYAESDTLCYRAEPDEPLAIRQRALWDPLLEEVETRHHVRFERVVGILHRPQPATTLAAMRAAVTALDDFALASLRVTANLSASLVIGLAALAPDADAEHLWSAANLEEDFQAEKWGTDAEAQAHRAARFTLFENAIRFARLSRPGA</sequence>
<proteinExistence type="inferred from homology"/>
<evidence type="ECO:0000313" key="5">
    <source>
        <dbReference type="Proteomes" id="UP001595828"/>
    </source>
</evidence>
<dbReference type="Gene3D" id="1.10.3580.10">
    <property type="entry name" value="ATP12 ATPase"/>
    <property type="match status" value="1"/>
</dbReference>
<evidence type="ECO:0000256" key="1">
    <source>
        <dbReference type="ARBA" id="ARBA00008231"/>
    </source>
</evidence>
<comment type="caution">
    <text evidence="4">The sequence shown here is derived from an EMBL/GenBank/DDBJ whole genome shotgun (WGS) entry which is preliminary data.</text>
</comment>
<dbReference type="SUPFAM" id="SSF160909">
    <property type="entry name" value="ATP12-like"/>
    <property type="match status" value="1"/>
</dbReference>